<keyword evidence="2" id="KW-0997">Cell inner membrane</keyword>
<dbReference type="Gene3D" id="3.40.1580.20">
    <property type="entry name" value="Syd protein"/>
    <property type="match status" value="1"/>
</dbReference>
<dbReference type="EMBL" id="JPVP01000057">
    <property type="protein sequence ID" value="KGR83949.1"/>
    <property type="molecule type" value="Genomic_DNA"/>
</dbReference>
<dbReference type="InterPro" id="IPR038228">
    <property type="entry name" value="Syd_sf"/>
</dbReference>
<keyword evidence="3" id="KW-0472">Membrane</keyword>
<dbReference type="Proteomes" id="UP000030437">
    <property type="component" value="Unassembled WGS sequence"/>
</dbReference>
<accession>A0A0A3IGU9</accession>
<sequence length="178" mass="21270">MKQAFNIYFGKLLDKWREYNNSLPQISFNEEVDEFMYESKEDEYGYVFWKPKEKRELFNFDEVESQCNVQLHNSIKQYFNSCWFLELTGYFSSYHINLHPVIPGVEPDYFISILKDYVESQHDILKYIPIGFESNGMLIVLDNNTGEIFIEDFELNEYKPLSKSLDQLIQGLGFKEQM</sequence>
<evidence type="ECO:0000313" key="5">
    <source>
        <dbReference type="Proteomes" id="UP000030437"/>
    </source>
</evidence>
<dbReference type="OrthoDB" id="1957448at2"/>
<comment type="caution">
    <text evidence="4">The sequence shown here is derived from an EMBL/GenBank/DDBJ whole genome shotgun (WGS) entry which is preliminary data.</text>
</comment>
<name>A0A0A3IGU9_9BACI</name>
<dbReference type="AlphaFoldDB" id="A0A0A3IGU9"/>
<evidence type="ECO:0000313" key="4">
    <source>
        <dbReference type="EMBL" id="KGR83949.1"/>
    </source>
</evidence>
<dbReference type="GO" id="GO:0009898">
    <property type="term" value="C:cytoplasmic side of plasma membrane"/>
    <property type="evidence" value="ECO:0007669"/>
    <property type="project" value="InterPro"/>
</dbReference>
<organism evidence="4 5">
    <name type="scientific">Lysinibacillus odysseyi 34hs-1 = NBRC 100172</name>
    <dbReference type="NCBI Taxonomy" id="1220589"/>
    <lineage>
        <taxon>Bacteria</taxon>
        <taxon>Bacillati</taxon>
        <taxon>Bacillota</taxon>
        <taxon>Bacilli</taxon>
        <taxon>Bacillales</taxon>
        <taxon>Bacillaceae</taxon>
        <taxon>Lysinibacillus</taxon>
    </lineage>
</organism>
<dbReference type="CDD" id="cd16323">
    <property type="entry name" value="Syd"/>
    <property type="match status" value="1"/>
</dbReference>
<proteinExistence type="predicted"/>
<evidence type="ECO:0000256" key="1">
    <source>
        <dbReference type="ARBA" id="ARBA00022475"/>
    </source>
</evidence>
<dbReference type="Pfam" id="PF07348">
    <property type="entry name" value="Syd"/>
    <property type="match status" value="1"/>
</dbReference>
<evidence type="ECO:0000256" key="2">
    <source>
        <dbReference type="ARBA" id="ARBA00022519"/>
    </source>
</evidence>
<keyword evidence="5" id="KW-1185">Reference proteome</keyword>
<gene>
    <name evidence="4" type="ORF">CD32_14775</name>
</gene>
<dbReference type="InterPro" id="IPR009948">
    <property type="entry name" value="Syd"/>
</dbReference>
<reference evidence="4 5" key="1">
    <citation type="submission" date="2014-02" db="EMBL/GenBank/DDBJ databases">
        <title>Draft genome sequence of Lysinibacillus odysseyi NBRC 100172.</title>
        <authorList>
            <person name="Zhang F."/>
            <person name="Wang G."/>
            <person name="Zhang L."/>
        </authorList>
    </citation>
    <scope>NUCLEOTIDE SEQUENCE [LARGE SCALE GENOMIC DNA]</scope>
    <source>
        <strain evidence="4 5">NBRC 100172</strain>
    </source>
</reference>
<evidence type="ECO:0000256" key="3">
    <source>
        <dbReference type="ARBA" id="ARBA00023136"/>
    </source>
</evidence>
<dbReference type="eggNOG" id="ENOG5030U9D">
    <property type="taxonomic scope" value="Bacteria"/>
</dbReference>
<keyword evidence="1" id="KW-1003">Cell membrane</keyword>
<protein>
    <submittedName>
        <fullName evidence="4">Syd protein</fullName>
    </submittedName>
</protein>
<dbReference type="RefSeq" id="WP_036155927.1">
    <property type="nucleotide sequence ID" value="NZ_AVCX01000004.1"/>
</dbReference>